<evidence type="ECO:0000313" key="4">
    <source>
        <dbReference type="EMBL" id="KRY07511.1"/>
    </source>
</evidence>
<dbReference type="GO" id="GO:0005634">
    <property type="term" value="C:nucleus"/>
    <property type="evidence" value="ECO:0007669"/>
    <property type="project" value="UniProtKB-SubCell"/>
</dbReference>
<dbReference type="AlphaFoldDB" id="A0A0V0Z4M0"/>
<dbReference type="EMBL" id="JYDQ01000448">
    <property type="protein sequence ID" value="KRY07511.1"/>
    <property type="molecule type" value="Genomic_DNA"/>
</dbReference>
<sequence>MEKKERRQITTAQKLQIIQTVDENPNMKRIDIARMMKIPSSRSPDERTNGILLYFYILERRRPSSQLVSGRAWSASAATIRTRKMTTRRRDRASEDEPAKSDNGRTGADPEEANQTTLPSGSLHNQQEQLSAYFHVITAEKNVAHLAAMAGGHVTAVLKAKDSATLKRKAEETAGRD</sequence>
<keyword evidence="5" id="KW-1185">Reference proteome</keyword>
<organism evidence="4 5">
    <name type="scientific">Trichinella patagoniensis</name>
    <dbReference type="NCBI Taxonomy" id="990121"/>
    <lineage>
        <taxon>Eukaryota</taxon>
        <taxon>Metazoa</taxon>
        <taxon>Ecdysozoa</taxon>
        <taxon>Nematoda</taxon>
        <taxon>Enoplea</taxon>
        <taxon>Dorylaimia</taxon>
        <taxon>Trichinellida</taxon>
        <taxon>Trichinellidae</taxon>
        <taxon>Trichinella</taxon>
    </lineage>
</organism>
<feature type="domain" description="HTH psq-type" evidence="3">
    <location>
        <begin position="3"/>
        <end position="41"/>
    </location>
</feature>
<dbReference type="Gene3D" id="1.10.10.60">
    <property type="entry name" value="Homeodomain-like"/>
    <property type="match status" value="1"/>
</dbReference>
<evidence type="ECO:0000256" key="2">
    <source>
        <dbReference type="SAM" id="MobiDB-lite"/>
    </source>
</evidence>
<dbReference type="GO" id="GO:0003677">
    <property type="term" value="F:DNA binding"/>
    <property type="evidence" value="ECO:0007669"/>
    <property type="project" value="InterPro"/>
</dbReference>
<proteinExistence type="predicted"/>
<dbReference type="Pfam" id="PF04218">
    <property type="entry name" value="CENP-B_N"/>
    <property type="match status" value="1"/>
</dbReference>
<feature type="compositionally biased region" description="Polar residues" evidence="2">
    <location>
        <begin position="113"/>
        <end position="122"/>
    </location>
</feature>
<evidence type="ECO:0000259" key="3">
    <source>
        <dbReference type="Pfam" id="PF04218"/>
    </source>
</evidence>
<evidence type="ECO:0000313" key="5">
    <source>
        <dbReference type="Proteomes" id="UP000054783"/>
    </source>
</evidence>
<comment type="subcellular location">
    <subcellularLocation>
        <location evidence="1">Nucleus</location>
    </subcellularLocation>
</comment>
<dbReference type="InterPro" id="IPR007889">
    <property type="entry name" value="HTH_Psq"/>
</dbReference>
<dbReference type="InterPro" id="IPR009057">
    <property type="entry name" value="Homeodomain-like_sf"/>
</dbReference>
<name>A0A0V0Z4M0_9BILA</name>
<protein>
    <recommendedName>
        <fullName evidence="3">HTH psq-type domain-containing protein</fullName>
    </recommendedName>
</protein>
<evidence type="ECO:0000256" key="1">
    <source>
        <dbReference type="ARBA" id="ARBA00004123"/>
    </source>
</evidence>
<dbReference type="SUPFAM" id="SSF46689">
    <property type="entry name" value="Homeodomain-like"/>
    <property type="match status" value="1"/>
</dbReference>
<comment type="caution">
    <text evidence="4">The sequence shown here is derived from an EMBL/GenBank/DDBJ whole genome shotgun (WGS) entry which is preliminary data.</text>
</comment>
<accession>A0A0V0Z4M0</accession>
<feature type="compositionally biased region" description="Basic and acidic residues" evidence="2">
    <location>
        <begin position="92"/>
        <end position="103"/>
    </location>
</feature>
<feature type="compositionally biased region" description="Basic residues" evidence="2">
    <location>
        <begin position="81"/>
        <end position="91"/>
    </location>
</feature>
<reference evidence="4 5" key="1">
    <citation type="submission" date="2015-01" db="EMBL/GenBank/DDBJ databases">
        <title>Evolution of Trichinella species and genotypes.</title>
        <authorList>
            <person name="Korhonen P.K."/>
            <person name="Edoardo P."/>
            <person name="Giuseppe L.R."/>
            <person name="Gasser R.B."/>
        </authorList>
    </citation>
    <scope>NUCLEOTIDE SEQUENCE [LARGE SCALE GENOMIC DNA]</scope>
    <source>
        <strain evidence="4">ISS2496</strain>
    </source>
</reference>
<gene>
    <name evidence="4" type="ORF">T12_4627</name>
</gene>
<dbReference type="Proteomes" id="UP000054783">
    <property type="component" value="Unassembled WGS sequence"/>
</dbReference>
<feature type="region of interest" description="Disordered" evidence="2">
    <location>
        <begin position="81"/>
        <end position="122"/>
    </location>
</feature>